<keyword evidence="2" id="KW-0675">Receptor</keyword>
<dbReference type="InterPro" id="IPR002083">
    <property type="entry name" value="MATH/TRAF_dom"/>
</dbReference>
<sequence>MCTNISAYELLYEHVGKNNEQPVLGGYRKDLLIKELTELEEKMLICRVCGGVMREECFKQHDDSHSEGVDPGVVGETVAELRIQCPLHTHGCIWVDVIPKVQQHFEHCVYRAKSCVYSEYGCKTLIQRGKIDSHLKESCNEHMLQLLEQVKKCTLKLDSSNIKIEALTVRNLELESSLKQQTRLLAAQIEAVKLSNRIRADGVSWVVTGVAQQIEERAKIWGPYFYVDGYKFQIMLAFGYEDTSYVALFLCLVRGERDQDMIWPFRLDREKFVFTLRKTCGTEVTLLTVSTSESNTDNFKRPESSRNKAPGTAELVSISSLLSDYCSGDCITVTTCVRNRTDPIEDLNREVQILLRSQDIRGVGVVWKIENISKMMEEKKEKWGPSFYVGRYLFHPSVRFFCNSIPNMGLFITLFKGPYDNEIAWPFRMGNDRFIFAILDKQGNEAVTNSIILSEKNIHFFVRPEGPRNSAYGCANLISHDYIFNRDLLIGNCLNIKIMIRNK</sequence>
<name>A0AAV7JRM7_9METZ</name>
<dbReference type="Gene3D" id="3.30.40.10">
    <property type="entry name" value="Zinc/RING finger domain, C3HC4 (zinc finger)"/>
    <property type="match status" value="1"/>
</dbReference>
<dbReference type="InterPro" id="IPR008974">
    <property type="entry name" value="TRAF-like"/>
</dbReference>
<feature type="domain" description="MATH" evidence="1">
    <location>
        <begin position="200"/>
        <end position="337"/>
    </location>
</feature>
<keyword evidence="3" id="KW-1185">Reference proteome</keyword>
<organism evidence="2 3">
    <name type="scientific">Oopsacas minuta</name>
    <dbReference type="NCBI Taxonomy" id="111878"/>
    <lineage>
        <taxon>Eukaryota</taxon>
        <taxon>Metazoa</taxon>
        <taxon>Porifera</taxon>
        <taxon>Hexactinellida</taxon>
        <taxon>Hexasterophora</taxon>
        <taxon>Lyssacinosida</taxon>
        <taxon>Leucopsacidae</taxon>
        <taxon>Oopsacas</taxon>
    </lineage>
</organism>
<reference evidence="2 3" key="1">
    <citation type="journal article" date="2023" name="BMC Biol.">
        <title>The compact genome of the sponge Oopsacas minuta (Hexactinellida) is lacking key metazoan core genes.</title>
        <authorList>
            <person name="Santini S."/>
            <person name="Schenkelaars Q."/>
            <person name="Jourda C."/>
            <person name="Duchesne M."/>
            <person name="Belahbib H."/>
            <person name="Rocher C."/>
            <person name="Selva M."/>
            <person name="Riesgo A."/>
            <person name="Vervoort M."/>
            <person name="Leys S.P."/>
            <person name="Kodjabachian L."/>
            <person name="Le Bivic A."/>
            <person name="Borchiellini C."/>
            <person name="Claverie J.M."/>
            <person name="Renard E."/>
        </authorList>
    </citation>
    <scope>NUCLEOTIDE SEQUENCE [LARGE SCALE GENOMIC DNA]</scope>
    <source>
        <strain evidence="2">SPO-2</strain>
    </source>
</reference>
<comment type="caution">
    <text evidence="2">The sequence shown here is derived from an EMBL/GenBank/DDBJ whole genome shotgun (WGS) entry which is preliminary data.</text>
</comment>
<proteinExistence type="predicted"/>
<evidence type="ECO:0000313" key="3">
    <source>
        <dbReference type="Proteomes" id="UP001165289"/>
    </source>
</evidence>
<dbReference type="Gene3D" id="2.60.210.10">
    <property type="entry name" value="Apoptosis, Tumor Necrosis Factor Receptor Associated Protein 2, Chain A"/>
    <property type="match status" value="2"/>
</dbReference>
<feature type="domain" description="MATH" evidence="1">
    <location>
        <begin position="362"/>
        <end position="500"/>
    </location>
</feature>
<protein>
    <submittedName>
        <fullName evidence="2">TNF receptor-associated factor 6</fullName>
    </submittedName>
</protein>
<gene>
    <name evidence="2" type="ORF">LOD99_5151</name>
</gene>
<dbReference type="Pfam" id="PF22486">
    <property type="entry name" value="MATH_2"/>
    <property type="match status" value="2"/>
</dbReference>
<accession>A0AAV7JRM7</accession>
<dbReference type="InterPro" id="IPR013083">
    <property type="entry name" value="Znf_RING/FYVE/PHD"/>
</dbReference>
<dbReference type="PANTHER" id="PTHR10131">
    <property type="entry name" value="TNF RECEPTOR ASSOCIATED FACTOR"/>
    <property type="match status" value="1"/>
</dbReference>
<evidence type="ECO:0000313" key="2">
    <source>
        <dbReference type="EMBL" id="KAI6651543.1"/>
    </source>
</evidence>
<dbReference type="EMBL" id="JAKMXF010000303">
    <property type="protein sequence ID" value="KAI6651543.1"/>
    <property type="molecule type" value="Genomic_DNA"/>
</dbReference>
<dbReference type="PROSITE" id="PS50144">
    <property type="entry name" value="MATH"/>
    <property type="match status" value="2"/>
</dbReference>
<dbReference type="SUPFAM" id="SSF49599">
    <property type="entry name" value="TRAF domain-like"/>
    <property type="match status" value="3"/>
</dbReference>
<dbReference type="AlphaFoldDB" id="A0AAV7JRM7"/>
<evidence type="ECO:0000259" key="1">
    <source>
        <dbReference type="PROSITE" id="PS50144"/>
    </source>
</evidence>
<dbReference type="Proteomes" id="UP001165289">
    <property type="component" value="Unassembled WGS sequence"/>
</dbReference>
<dbReference type="PANTHER" id="PTHR10131:SF94">
    <property type="entry name" value="TNF RECEPTOR-ASSOCIATED FACTOR 4"/>
    <property type="match status" value="1"/>
</dbReference>